<evidence type="ECO:0000256" key="1">
    <source>
        <dbReference type="ARBA" id="ARBA00010090"/>
    </source>
</evidence>
<dbReference type="Proteomes" id="UP001623349">
    <property type="component" value="Unassembled WGS sequence"/>
</dbReference>
<dbReference type="PANTHER" id="PTHR14096:SF27">
    <property type="entry name" value="APOLIPOPROTEIN L2"/>
    <property type="match status" value="1"/>
</dbReference>
<evidence type="ECO:0000313" key="2">
    <source>
        <dbReference type="EMBL" id="GAB1299536.1"/>
    </source>
</evidence>
<dbReference type="EMBL" id="BAAFST010000015">
    <property type="protein sequence ID" value="GAB1299536.1"/>
    <property type="molecule type" value="Genomic_DNA"/>
</dbReference>
<name>A0ABQ0FK14_APOSI</name>
<gene>
    <name evidence="2" type="ORF">APTSU1_001477200</name>
</gene>
<keyword evidence="3" id="KW-1185">Reference proteome</keyword>
<comment type="caution">
    <text evidence="2">The sequence shown here is derived from an EMBL/GenBank/DDBJ whole genome shotgun (WGS) entry which is preliminary data.</text>
</comment>
<organism evidence="2 3">
    <name type="scientific">Apodemus speciosus</name>
    <name type="common">Large Japanese field mouse</name>
    <dbReference type="NCBI Taxonomy" id="105296"/>
    <lineage>
        <taxon>Eukaryota</taxon>
        <taxon>Metazoa</taxon>
        <taxon>Chordata</taxon>
        <taxon>Craniata</taxon>
        <taxon>Vertebrata</taxon>
        <taxon>Euteleostomi</taxon>
        <taxon>Mammalia</taxon>
        <taxon>Eutheria</taxon>
        <taxon>Euarchontoglires</taxon>
        <taxon>Glires</taxon>
        <taxon>Rodentia</taxon>
        <taxon>Myomorpha</taxon>
        <taxon>Muroidea</taxon>
        <taxon>Muridae</taxon>
        <taxon>Murinae</taxon>
        <taxon>Apodemus</taxon>
    </lineage>
</organism>
<protein>
    <submittedName>
        <fullName evidence="2">Apolipoprotein L 7c</fullName>
    </submittedName>
</protein>
<reference evidence="2 3" key="1">
    <citation type="submission" date="2024-08" db="EMBL/GenBank/DDBJ databases">
        <title>The draft genome of Apodemus speciosus.</title>
        <authorList>
            <person name="Nabeshima K."/>
            <person name="Suzuki S."/>
            <person name="Onuma M."/>
        </authorList>
    </citation>
    <scope>NUCLEOTIDE SEQUENCE [LARGE SCALE GENOMIC DNA]</scope>
    <source>
        <strain evidence="2">IB14-021</strain>
    </source>
</reference>
<dbReference type="InterPro" id="IPR008405">
    <property type="entry name" value="ApoL"/>
</dbReference>
<sequence length="327" mass="35543">MGTPERKRFVDNVPEYFLEGRSLEDLQLLLTEEEAWKQFKKEEDAWSEALDEIVSDTHTEDEDELQDALWHKKSFLDAYPGVKLELEGCIKKLRALADKVDKVHWDCTISQVVADSSSAVAGVLTILGLTLAPVTAGVSLALSATGLGLGAAAAVTSVSTIIVEKVNVASAKAEASKLVPTNKDTMEDIKDILDQSGHRLLSVSTNSIQNIKGIQKSISAIQQAKVNPRLVTKAQRLMTTGKTSTQTIEQVKEAFGGTALAMTKGARIMAAAFTGFFLLLDVVSLVQESKHLHEGAKSQSAAELRQQAHNLELKLEELKQVHDSLIQ</sequence>
<dbReference type="Pfam" id="PF05461">
    <property type="entry name" value="ApoL"/>
    <property type="match status" value="1"/>
</dbReference>
<evidence type="ECO:0000313" key="3">
    <source>
        <dbReference type="Proteomes" id="UP001623349"/>
    </source>
</evidence>
<comment type="similarity">
    <text evidence="1">Belongs to the apolipoprotein L family.</text>
</comment>
<proteinExistence type="inferred from homology"/>
<dbReference type="PANTHER" id="PTHR14096">
    <property type="entry name" value="APOLIPOPROTEIN L"/>
    <property type="match status" value="1"/>
</dbReference>
<accession>A0ABQ0FK14</accession>